<proteinExistence type="predicted"/>
<reference evidence="1 2" key="1">
    <citation type="journal article" date="2018" name="Mol. Biol. Evol.">
        <title>Broad Genomic Sampling Reveals a Smut Pathogenic Ancestry of the Fungal Clade Ustilaginomycotina.</title>
        <authorList>
            <person name="Kijpornyongpan T."/>
            <person name="Mondo S.J."/>
            <person name="Barry K."/>
            <person name="Sandor L."/>
            <person name="Lee J."/>
            <person name="Lipzen A."/>
            <person name="Pangilinan J."/>
            <person name="LaButti K."/>
            <person name="Hainaut M."/>
            <person name="Henrissat B."/>
            <person name="Grigoriev I.V."/>
            <person name="Spatafora J.W."/>
            <person name="Aime M.C."/>
        </authorList>
    </citation>
    <scope>NUCLEOTIDE SEQUENCE [LARGE SCALE GENOMIC DNA]</scope>
    <source>
        <strain evidence="1 2">SA 807</strain>
    </source>
</reference>
<evidence type="ECO:0000313" key="1">
    <source>
        <dbReference type="EMBL" id="PWN47731.1"/>
    </source>
</evidence>
<name>A0ACD0NPJ9_9BASI</name>
<protein>
    <submittedName>
        <fullName evidence="1">NAD(P)-binding protein</fullName>
    </submittedName>
</protein>
<sequence length="366" mass="40983">MTAHTCNWGILATGGIATTFTKDLLTDPKSRKVDDIQHKVVAVASSSSVERAKAFISEVGADPSQCNAYGSYEEFVKDDKIDIVYIATPHSHHYENALLCLEAGKNVLCEKPFTINEKQSAHLVKVARQKNLFLMEAVWTRFFPITIAIQKLLHEDKVLGKIHRVYSDLSMAFKPDPKHRLYAPELGGGALLDLGIYPLTWQMLLLYQHPDNKKSVPKVTSSLMKTPLTGVDEYTTLILDFEGVHAQGIVTSSLSVKTSEAYCVHVQGEKGSLSIPWATYRPESYVLTLKDEQGKLGQPETKVFEIPGHGMFWEADACARGLRDGKKELERCSLDESLLTMRIMDQVRYSNDFRYPENLEAVRSDA</sequence>
<gene>
    <name evidence="1" type="ORF">IE53DRAFT_381905</name>
</gene>
<accession>A0ACD0NPJ9</accession>
<dbReference type="Proteomes" id="UP000245626">
    <property type="component" value="Unassembled WGS sequence"/>
</dbReference>
<organism evidence="1 2">
    <name type="scientific">Violaceomyces palustris</name>
    <dbReference type="NCBI Taxonomy" id="1673888"/>
    <lineage>
        <taxon>Eukaryota</taxon>
        <taxon>Fungi</taxon>
        <taxon>Dikarya</taxon>
        <taxon>Basidiomycota</taxon>
        <taxon>Ustilaginomycotina</taxon>
        <taxon>Ustilaginomycetes</taxon>
        <taxon>Violaceomycetales</taxon>
        <taxon>Violaceomycetaceae</taxon>
        <taxon>Violaceomyces</taxon>
    </lineage>
</organism>
<dbReference type="EMBL" id="KZ820352">
    <property type="protein sequence ID" value="PWN47731.1"/>
    <property type="molecule type" value="Genomic_DNA"/>
</dbReference>
<keyword evidence="2" id="KW-1185">Reference proteome</keyword>
<evidence type="ECO:0000313" key="2">
    <source>
        <dbReference type="Proteomes" id="UP000245626"/>
    </source>
</evidence>